<dbReference type="EMBL" id="JBHUMZ010000008">
    <property type="protein sequence ID" value="MFD2637608.1"/>
    <property type="molecule type" value="Genomic_DNA"/>
</dbReference>
<evidence type="ECO:0000313" key="1">
    <source>
        <dbReference type="EMBL" id="MFD2637608.1"/>
    </source>
</evidence>
<evidence type="ECO:0008006" key="3">
    <source>
        <dbReference type="Google" id="ProtNLM"/>
    </source>
</evidence>
<sequence>MNRVISNSAKVGMGAAMGWMIRNNPKMLKKNRYMKRMRKAGKRLKKRYL</sequence>
<comment type="caution">
    <text evidence="1">The sequence shown here is derived from an EMBL/GenBank/DDBJ whole genome shotgun (WGS) entry which is preliminary data.</text>
</comment>
<name>A0ABW5Q7F7_9BACI</name>
<evidence type="ECO:0000313" key="2">
    <source>
        <dbReference type="Proteomes" id="UP001597452"/>
    </source>
</evidence>
<dbReference type="Proteomes" id="UP001597452">
    <property type="component" value="Unassembled WGS sequence"/>
</dbReference>
<dbReference type="RefSeq" id="WP_377327085.1">
    <property type="nucleotide sequence ID" value="NZ_JBHUMZ010000008.1"/>
</dbReference>
<keyword evidence="2" id="KW-1185">Reference proteome</keyword>
<organism evidence="1 2">
    <name type="scientific">Piscibacillus salipiscarius</name>
    <dbReference type="NCBI Taxonomy" id="299480"/>
    <lineage>
        <taxon>Bacteria</taxon>
        <taxon>Bacillati</taxon>
        <taxon>Bacillota</taxon>
        <taxon>Bacilli</taxon>
        <taxon>Bacillales</taxon>
        <taxon>Bacillaceae</taxon>
        <taxon>Piscibacillus</taxon>
    </lineage>
</organism>
<proteinExistence type="predicted"/>
<reference evidence="2" key="1">
    <citation type="journal article" date="2019" name="Int. J. Syst. Evol. Microbiol.">
        <title>The Global Catalogue of Microorganisms (GCM) 10K type strain sequencing project: providing services to taxonomists for standard genome sequencing and annotation.</title>
        <authorList>
            <consortium name="The Broad Institute Genomics Platform"/>
            <consortium name="The Broad Institute Genome Sequencing Center for Infectious Disease"/>
            <person name="Wu L."/>
            <person name="Ma J."/>
        </authorList>
    </citation>
    <scope>NUCLEOTIDE SEQUENCE [LARGE SCALE GENOMIC DNA]</scope>
    <source>
        <strain evidence="2">TISTR 1571</strain>
    </source>
</reference>
<gene>
    <name evidence="1" type="ORF">ACFSW4_01825</name>
</gene>
<accession>A0ABW5Q7F7</accession>
<protein>
    <recommendedName>
        <fullName evidence="3">DUF3918 domain-containing protein</fullName>
    </recommendedName>
</protein>